<name>M5AH49_LEVBR</name>
<dbReference type="PATRIC" id="fig|1001583.3.peg.2101"/>
<dbReference type="Proteomes" id="UP000012042">
    <property type="component" value="Chromosome"/>
</dbReference>
<dbReference type="HOGENOM" id="CLU_169549_3_1_9"/>
<evidence type="ECO:0008006" key="3">
    <source>
        <dbReference type="Google" id="ProtNLM"/>
    </source>
</evidence>
<dbReference type="KEGG" id="lbk:LVISKB_2120"/>
<dbReference type="EMBL" id="AP012167">
    <property type="protein sequence ID" value="BAN07755.1"/>
    <property type="molecule type" value="Genomic_DNA"/>
</dbReference>
<proteinExistence type="predicted"/>
<accession>M5AH49</accession>
<sequence>MYRMEIPFELSDKSMNQIGSVMQKMAIVAFKEAGERQKYGPYMTKQEAAKYLHIAPQTLTEFINQGLQVTTVGNISRISKVSADKFMMEHQI</sequence>
<evidence type="ECO:0000313" key="2">
    <source>
        <dbReference type="Proteomes" id="UP000012042"/>
    </source>
</evidence>
<protein>
    <recommendedName>
        <fullName evidence="3">Helix-turn-helix domain-containing protein</fullName>
    </recommendedName>
</protein>
<evidence type="ECO:0000313" key="1">
    <source>
        <dbReference type="EMBL" id="BAN07755.1"/>
    </source>
</evidence>
<reference evidence="1 2" key="1">
    <citation type="journal article" date="2013" name="PLoS ONE">
        <title>Genomic Analysis by Deep Sequencing of the Probiotic Lactobacillus brevis KB290 Harboring Nine Plasmids Reveals Genomic Stability.</title>
        <authorList>
            <person name="Fukao M."/>
            <person name="Oshima K."/>
            <person name="Morita H."/>
            <person name="Toh H."/>
            <person name="Suda W."/>
            <person name="Kim S.W."/>
            <person name="Suzuki S."/>
            <person name="Yakabe T."/>
            <person name="Hattori M."/>
            <person name="Yajima N."/>
        </authorList>
    </citation>
    <scope>NUCLEOTIDE SEQUENCE [LARGE SCALE GENOMIC DNA]</scope>
    <source>
        <strain evidence="1 2">KB290</strain>
    </source>
</reference>
<dbReference type="AlphaFoldDB" id="M5AH49"/>
<organism evidence="1 2">
    <name type="scientific">Levilactobacillus brevis KB290</name>
    <dbReference type="NCBI Taxonomy" id="1001583"/>
    <lineage>
        <taxon>Bacteria</taxon>
        <taxon>Bacillati</taxon>
        <taxon>Bacillota</taxon>
        <taxon>Bacilli</taxon>
        <taxon>Lactobacillales</taxon>
        <taxon>Lactobacillaceae</taxon>
        <taxon>Levilactobacillus</taxon>
    </lineage>
</organism>
<gene>
    <name evidence="1" type="ORF">LVISKB_2120</name>
</gene>